<keyword evidence="11 12" id="KW-0407">Ion channel</keyword>
<evidence type="ECO:0000256" key="3">
    <source>
        <dbReference type="ARBA" id="ARBA00022448"/>
    </source>
</evidence>
<dbReference type="Gene3D" id="1.10.287.770">
    <property type="entry name" value="YojJ-like"/>
    <property type="match status" value="1"/>
</dbReference>
<dbReference type="Pfam" id="PF00858">
    <property type="entry name" value="ASC"/>
    <property type="match status" value="1"/>
</dbReference>
<evidence type="ECO:0000256" key="1">
    <source>
        <dbReference type="ARBA" id="ARBA00004141"/>
    </source>
</evidence>
<evidence type="ECO:0000313" key="14">
    <source>
        <dbReference type="EMBL" id="JAT83323.1"/>
    </source>
</evidence>
<evidence type="ECO:0000256" key="11">
    <source>
        <dbReference type="ARBA" id="ARBA00023303"/>
    </source>
</evidence>
<dbReference type="InterPro" id="IPR001873">
    <property type="entry name" value="ENaC"/>
</dbReference>
<evidence type="ECO:0000256" key="7">
    <source>
        <dbReference type="ARBA" id="ARBA00023053"/>
    </source>
</evidence>
<feature type="transmembrane region" description="Helical" evidence="13">
    <location>
        <begin position="57"/>
        <end position="82"/>
    </location>
</feature>
<evidence type="ECO:0000256" key="6">
    <source>
        <dbReference type="ARBA" id="ARBA00022989"/>
    </source>
</evidence>
<keyword evidence="5 12" id="KW-0812">Transmembrane</keyword>
<keyword evidence="8 12" id="KW-0406">Ion transport</keyword>
<accession>A0A1E1W8M4</accession>
<name>A0A1E1W8M4_PECGO</name>
<evidence type="ECO:0000256" key="10">
    <source>
        <dbReference type="ARBA" id="ARBA00023201"/>
    </source>
</evidence>
<comment type="similarity">
    <text evidence="2 12">Belongs to the amiloride-sensitive sodium channel (TC 1.A.6) family.</text>
</comment>
<feature type="non-terminal residue" evidence="14">
    <location>
        <position position="1"/>
    </location>
</feature>
<evidence type="ECO:0000256" key="4">
    <source>
        <dbReference type="ARBA" id="ARBA00022461"/>
    </source>
</evidence>
<keyword evidence="4 12" id="KW-0894">Sodium channel</keyword>
<evidence type="ECO:0000256" key="5">
    <source>
        <dbReference type="ARBA" id="ARBA00022692"/>
    </source>
</evidence>
<dbReference type="GO" id="GO:0016020">
    <property type="term" value="C:membrane"/>
    <property type="evidence" value="ECO:0007669"/>
    <property type="project" value="UniProtKB-SubCell"/>
</dbReference>
<feature type="non-terminal residue" evidence="14">
    <location>
        <position position="141"/>
    </location>
</feature>
<dbReference type="AlphaFoldDB" id="A0A1E1W8M4"/>
<keyword evidence="9 13" id="KW-0472">Membrane</keyword>
<dbReference type="GO" id="GO:0005272">
    <property type="term" value="F:sodium channel activity"/>
    <property type="evidence" value="ECO:0007669"/>
    <property type="project" value="UniProtKB-KW"/>
</dbReference>
<keyword evidence="3 12" id="KW-0813">Transport</keyword>
<organism evidence="14">
    <name type="scientific">Pectinophora gossypiella</name>
    <name type="common">Cotton pink bollworm</name>
    <name type="synonym">Depressaria gossypiella</name>
    <dbReference type="NCBI Taxonomy" id="13191"/>
    <lineage>
        <taxon>Eukaryota</taxon>
        <taxon>Metazoa</taxon>
        <taxon>Ecdysozoa</taxon>
        <taxon>Arthropoda</taxon>
        <taxon>Hexapoda</taxon>
        <taxon>Insecta</taxon>
        <taxon>Pterygota</taxon>
        <taxon>Neoptera</taxon>
        <taxon>Endopterygota</taxon>
        <taxon>Lepidoptera</taxon>
        <taxon>Glossata</taxon>
        <taxon>Ditrysia</taxon>
        <taxon>Gelechioidea</taxon>
        <taxon>Gelechiidae</taxon>
        <taxon>Apatetrinae</taxon>
        <taxon>Pectinophora</taxon>
    </lineage>
</organism>
<keyword evidence="6 13" id="KW-1133">Transmembrane helix</keyword>
<evidence type="ECO:0000256" key="12">
    <source>
        <dbReference type="RuleBase" id="RU000679"/>
    </source>
</evidence>
<sequence>LGKLANNVRLDGLPFFNDVSLENRSLVNVFFNDLVSTRYRRDVYLNWQNLLASFGGLLSLMLGFTLISGFDLLLFFTFGLAYGSLTSRSNNNEFDQKSHIKKLYKGNRVHVQEFNKKMDNFSKRKPSGKEVRKLTAEIQYG</sequence>
<protein>
    <submittedName>
        <fullName evidence="14">Uncharacterized protein</fullName>
    </submittedName>
</protein>
<evidence type="ECO:0000256" key="9">
    <source>
        <dbReference type="ARBA" id="ARBA00023136"/>
    </source>
</evidence>
<dbReference type="EMBL" id="GDQN01007731">
    <property type="protein sequence ID" value="JAT83323.1"/>
    <property type="molecule type" value="Transcribed_RNA"/>
</dbReference>
<evidence type="ECO:0000256" key="8">
    <source>
        <dbReference type="ARBA" id="ARBA00023065"/>
    </source>
</evidence>
<proteinExistence type="inferred from homology"/>
<evidence type="ECO:0000256" key="2">
    <source>
        <dbReference type="ARBA" id="ARBA00007193"/>
    </source>
</evidence>
<keyword evidence="10 12" id="KW-0739">Sodium transport</keyword>
<reference evidence="14" key="1">
    <citation type="submission" date="2015-09" db="EMBL/GenBank/DDBJ databases">
        <title>De novo assembly of Pectinophora gossypiella (Pink Bollworm) gut transcriptome.</title>
        <authorList>
            <person name="Tassone E.E."/>
        </authorList>
    </citation>
    <scope>NUCLEOTIDE SEQUENCE</scope>
</reference>
<keyword evidence="7" id="KW-0915">Sodium</keyword>
<evidence type="ECO:0000256" key="13">
    <source>
        <dbReference type="SAM" id="Phobius"/>
    </source>
</evidence>
<comment type="subcellular location">
    <subcellularLocation>
        <location evidence="1">Membrane</location>
        <topology evidence="1">Multi-pass membrane protein</topology>
    </subcellularLocation>
</comment>
<gene>
    <name evidence="14" type="ORF">g.17909</name>
</gene>